<keyword evidence="1" id="KW-0249">Electron transport</keyword>
<dbReference type="GO" id="GO:0009060">
    <property type="term" value="P:aerobic respiration"/>
    <property type="evidence" value="ECO:0007669"/>
    <property type="project" value="InterPro"/>
</dbReference>
<dbReference type="GO" id="GO:0020037">
    <property type="term" value="F:heme binding"/>
    <property type="evidence" value="ECO:0007669"/>
    <property type="project" value="InterPro"/>
</dbReference>
<keyword evidence="5" id="KW-1185">Reference proteome</keyword>
<evidence type="ECO:0000313" key="4">
    <source>
        <dbReference type="EMBL" id="RIY13913.1"/>
    </source>
</evidence>
<dbReference type="InterPro" id="IPR023616">
    <property type="entry name" value="Cyt_c_oxase-like_su1_dom"/>
</dbReference>
<gene>
    <name evidence="4" type="ORF">D0T11_01090</name>
</gene>
<organism evidence="4 5">
    <name type="scientific">Hymenobacter rubripertinctus</name>
    <dbReference type="NCBI Taxonomy" id="2029981"/>
    <lineage>
        <taxon>Bacteria</taxon>
        <taxon>Pseudomonadati</taxon>
        <taxon>Bacteroidota</taxon>
        <taxon>Cytophagia</taxon>
        <taxon>Cytophagales</taxon>
        <taxon>Hymenobacteraceae</taxon>
        <taxon>Hymenobacter</taxon>
    </lineage>
</organism>
<feature type="domain" description="Cytochrome oxidase subunit I profile" evidence="3">
    <location>
        <begin position="320"/>
        <end position="576"/>
    </location>
</feature>
<evidence type="ECO:0000313" key="5">
    <source>
        <dbReference type="Proteomes" id="UP000284250"/>
    </source>
</evidence>
<keyword evidence="1" id="KW-0813">Transport</keyword>
<feature type="transmembrane region" description="Helical" evidence="2">
    <location>
        <begin position="126"/>
        <end position="145"/>
    </location>
</feature>
<feature type="transmembrane region" description="Helical" evidence="2">
    <location>
        <begin position="6"/>
        <end position="26"/>
    </location>
</feature>
<feature type="transmembrane region" description="Helical" evidence="2">
    <location>
        <begin position="478"/>
        <end position="500"/>
    </location>
</feature>
<keyword evidence="2" id="KW-0812">Transmembrane</keyword>
<dbReference type="GO" id="GO:0016020">
    <property type="term" value="C:membrane"/>
    <property type="evidence" value="ECO:0007669"/>
    <property type="project" value="InterPro"/>
</dbReference>
<evidence type="ECO:0000256" key="1">
    <source>
        <dbReference type="ARBA" id="ARBA00022660"/>
    </source>
</evidence>
<dbReference type="InterPro" id="IPR000883">
    <property type="entry name" value="Cyt_C_Oxase_1"/>
</dbReference>
<dbReference type="SUPFAM" id="SSF81442">
    <property type="entry name" value="Cytochrome c oxidase subunit I-like"/>
    <property type="match status" value="1"/>
</dbReference>
<sequence>MLTQPAVLGMLALLLVIVIGAAIVLVSRVASLVRGSQPPSTENEAGRFDETVTNLSPAQLTTIVARQQAQDFGLQGAELGSNNPARDPQGLVQHVEMDVHSPWLHEKRHVARLDNLDPQLVRLVSWYLLCAAFWLVLGTTVGWYAGVKFVSPDVDHVAALSFGRLRPVHTNMVFWGWTSLAMLGLGYFVVARTNNTPLFSIKWGWWTLGLINASVVLGTGCLMAGINNGGGEYREYIWPVTLLFAVGVILALANYYQTVARRTTEEFYISNWYILGATIWAIVLTVVAYLPWYQNGMGETIIQGYYMHMGVGMWFMTFTLGLMYYFLPMSLNKPIYSYSLGVLAFWTQLLFYSLIGTHHYIFSPLPWWLQTIAIVFSVGMIIPVLAGTINFLMTFKGGRKRVGDSYSLPFMLLGTLFYFVGSFQGSLQALRYTNLVWHFTDFNVAHSHITMYGIVSFMLWGCIYTLGPRLQGREPRQALVGVHFWFALVGLLGYSMSLMIGGTLKGMSWMAGEPFMNSVVLMAPYWLWRAIGGTFMLLAHFVFFYNLVEMLRPRKTASAPLATTPEPRPYEILESV</sequence>
<dbReference type="AlphaFoldDB" id="A0A418R8U7"/>
<feature type="transmembrane region" description="Helical" evidence="2">
    <location>
        <begin position="172"/>
        <end position="191"/>
    </location>
</feature>
<evidence type="ECO:0000256" key="2">
    <source>
        <dbReference type="SAM" id="Phobius"/>
    </source>
</evidence>
<feature type="transmembrane region" description="Helical" evidence="2">
    <location>
        <begin position="367"/>
        <end position="393"/>
    </location>
</feature>
<dbReference type="GO" id="GO:0022904">
    <property type="term" value="P:respiratory electron transport chain"/>
    <property type="evidence" value="ECO:0007669"/>
    <property type="project" value="TreeGrafter"/>
</dbReference>
<feature type="transmembrane region" description="Helical" evidence="2">
    <location>
        <begin position="305"/>
        <end position="326"/>
    </location>
</feature>
<reference evidence="4 5" key="1">
    <citation type="submission" date="2018-09" db="EMBL/GenBank/DDBJ databases">
        <authorList>
            <person name="Zeman M."/>
            <person name="Pardy F."/>
        </authorList>
    </citation>
    <scope>NUCLEOTIDE SEQUENCE [LARGE SCALE GENOMIC DNA]</scope>
    <source>
        <strain evidence="4 5">CCM 8852</strain>
    </source>
</reference>
<feature type="transmembrane region" description="Helical" evidence="2">
    <location>
        <begin position="268"/>
        <end position="293"/>
    </location>
</feature>
<keyword evidence="1" id="KW-0679">Respiratory chain</keyword>
<feature type="transmembrane region" description="Helical" evidence="2">
    <location>
        <begin position="203"/>
        <end position="225"/>
    </location>
</feature>
<keyword evidence="2" id="KW-0472">Membrane</keyword>
<dbReference type="GO" id="GO:0004129">
    <property type="term" value="F:cytochrome-c oxidase activity"/>
    <property type="evidence" value="ECO:0007669"/>
    <property type="project" value="InterPro"/>
</dbReference>
<dbReference type="PROSITE" id="PS50855">
    <property type="entry name" value="COX1"/>
    <property type="match status" value="1"/>
</dbReference>
<comment type="caution">
    <text evidence="4">The sequence shown here is derived from an EMBL/GenBank/DDBJ whole genome shotgun (WGS) entry which is preliminary data.</text>
</comment>
<feature type="transmembrane region" description="Helical" evidence="2">
    <location>
        <begin position="335"/>
        <end position="355"/>
    </location>
</feature>
<dbReference type="Pfam" id="PF00115">
    <property type="entry name" value="COX1"/>
    <property type="match status" value="1"/>
</dbReference>
<dbReference type="Gene3D" id="1.20.210.10">
    <property type="entry name" value="Cytochrome c oxidase-like, subunit I domain"/>
    <property type="match status" value="1"/>
</dbReference>
<feature type="transmembrane region" description="Helical" evidence="2">
    <location>
        <begin position="405"/>
        <end position="425"/>
    </location>
</feature>
<dbReference type="PANTHER" id="PTHR10422">
    <property type="entry name" value="CYTOCHROME C OXIDASE SUBUNIT 1"/>
    <property type="match status" value="1"/>
</dbReference>
<reference evidence="4 5" key="2">
    <citation type="submission" date="2019-01" db="EMBL/GenBank/DDBJ databases">
        <title>Hymenobacter humicola sp. nov., isolated from soils in Antarctica.</title>
        <authorList>
            <person name="Sedlacek I."/>
            <person name="Holochova P."/>
            <person name="Kralova S."/>
            <person name="Pantucek R."/>
            <person name="Stankova E."/>
            <person name="Vrbovska V."/>
            <person name="Kristofova L."/>
            <person name="Svec P."/>
            <person name="Busse H.-J."/>
        </authorList>
    </citation>
    <scope>NUCLEOTIDE SEQUENCE [LARGE SCALE GENOMIC DNA]</scope>
    <source>
        <strain evidence="4 5">CCM 8852</strain>
    </source>
</reference>
<evidence type="ECO:0000259" key="3">
    <source>
        <dbReference type="PROSITE" id="PS50855"/>
    </source>
</evidence>
<proteinExistence type="predicted"/>
<dbReference type="GO" id="GO:0015990">
    <property type="term" value="P:electron transport coupled proton transport"/>
    <property type="evidence" value="ECO:0007669"/>
    <property type="project" value="TreeGrafter"/>
</dbReference>
<feature type="transmembrane region" description="Helical" evidence="2">
    <location>
        <begin position="526"/>
        <end position="548"/>
    </location>
</feature>
<feature type="transmembrane region" description="Helical" evidence="2">
    <location>
        <begin position="445"/>
        <end position="466"/>
    </location>
</feature>
<dbReference type="PANTHER" id="PTHR10422:SF29">
    <property type="entry name" value="CYTOCHROME C OXIDASE SUBUNIT 1 HOMOLOG, BACTEROID"/>
    <property type="match status" value="1"/>
</dbReference>
<feature type="transmembrane region" description="Helical" evidence="2">
    <location>
        <begin position="237"/>
        <end position="256"/>
    </location>
</feature>
<dbReference type="InterPro" id="IPR036927">
    <property type="entry name" value="Cyt_c_oxase-like_su1_sf"/>
</dbReference>
<keyword evidence="2" id="KW-1133">Transmembrane helix</keyword>
<dbReference type="EMBL" id="QYCN01000002">
    <property type="protein sequence ID" value="RIY13913.1"/>
    <property type="molecule type" value="Genomic_DNA"/>
</dbReference>
<protein>
    <submittedName>
        <fullName evidence="4">Cytochrome oxidase subunit I</fullName>
    </submittedName>
</protein>
<dbReference type="OrthoDB" id="9806838at2"/>
<dbReference type="Proteomes" id="UP000284250">
    <property type="component" value="Unassembled WGS sequence"/>
</dbReference>
<accession>A0A418R8U7</accession>
<name>A0A418R8U7_9BACT</name>